<keyword evidence="2 4" id="KW-0238">DNA-binding</keyword>
<evidence type="ECO:0000256" key="3">
    <source>
        <dbReference type="ARBA" id="ARBA00023163"/>
    </source>
</evidence>
<dbReference type="RefSeq" id="WP_183613167.1">
    <property type="nucleotide sequence ID" value="NZ_JACICY010000004.1"/>
</dbReference>
<dbReference type="AlphaFoldDB" id="A0A7W6A0C2"/>
<evidence type="ECO:0000256" key="2">
    <source>
        <dbReference type="ARBA" id="ARBA00023125"/>
    </source>
</evidence>
<dbReference type="Pfam" id="PF19352">
    <property type="entry name" value="TetR_C_38"/>
    <property type="match status" value="1"/>
</dbReference>
<dbReference type="EMBL" id="JACICY010000004">
    <property type="protein sequence ID" value="MBB3860925.1"/>
    <property type="molecule type" value="Genomic_DNA"/>
</dbReference>
<reference evidence="6 7" key="1">
    <citation type="submission" date="2020-08" db="EMBL/GenBank/DDBJ databases">
        <title>Genomic Encyclopedia of Type Strains, Phase IV (KMG-IV): sequencing the most valuable type-strain genomes for metagenomic binning, comparative biology and taxonomic classification.</title>
        <authorList>
            <person name="Goeker M."/>
        </authorList>
    </citation>
    <scope>NUCLEOTIDE SEQUENCE [LARGE SCALE GENOMIC DNA]</scope>
    <source>
        <strain evidence="6 7">DSM 14552</strain>
    </source>
</reference>
<evidence type="ECO:0000256" key="4">
    <source>
        <dbReference type="PROSITE-ProRule" id="PRU00335"/>
    </source>
</evidence>
<evidence type="ECO:0000259" key="5">
    <source>
        <dbReference type="PROSITE" id="PS50977"/>
    </source>
</evidence>
<dbReference type="Gene3D" id="1.10.10.60">
    <property type="entry name" value="Homeodomain-like"/>
    <property type="match status" value="1"/>
</dbReference>
<dbReference type="Proteomes" id="UP000562395">
    <property type="component" value="Unassembled WGS sequence"/>
</dbReference>
<dbReference type="Gene3D" id="1.10.357.10">
    <property type="entry name" value="Tetracycline Repressor, domain 2"/>
    <property type="match status" value="1"/>
</dbReference>
<evidence type="ECO:0000256" key="1">
    <source>
        <dbReference type="ARBA" id="ARBA00023015"/>
    </source>
</evidence>
<organism evidence="6 7">
    <name type="scientific">Novosphingobium hassiacum</name>
    <dbReference type="NCBI Taxonomy" id="173676"/>
    <lineage>
        <taxon>Bacteria</taxon>
        <taxon>Pseudomonadati</taxon>
        <taxon>Pseudomonadota</taxon>
        <taxon>Alphaproteobacteria</taxon>
        <taxon>Sphingomonadales</taxon>
        <taxon>Sphingomonadaceae</taxon>
        <taxon>Novosphingobium</taxon>
    </lineage>
</organism>
<proteinExistence type="predicted"/>
<feature type="DNA-binding region" description="H-T-H motif" evidence="4">
    <location>
        <begin position="24"/>
        <end position="43"/>
    </location>
</feature>
<dbReference type="InterPro" id="IPR011075">
    <property type="entry name" value="TetR_C"/>
</dbReference>
<name>A0A7W6A0C2_9SPHN</name>
<dbReference type="SUPFAM" id="SSF46689">
    <property type="entry name" value="Homeodomain-like"/>
    <property type="match status" value="1"/>
</dbReference>
<gene>
    <name evidence="6" type="ORF">GGQ88_002194</name>
</gene>
<comment type="caution">
    <text evidence="6">The sequence shown here is derived from an EMBL/GenBank/DDBJ whole genome shotgun (WGS) entry which is preliminary data.</text>
</comment>
<dbReference type="GO" id="GO:0003677">
    <property type="term" value="F:DNA binding"/>
    <property type="evidence" value="ECO:0007669"/>
    <property type="project" value="UniProtKB-UniRule"/>
</dbReference>
<keyword evidence="3" id="KW-0804">Transcription</keyword>
<keyword evidence="1" id="KW-0805">Transcription regulation</keyword>
<keyword evidence="7" id="KW-1185">Reference proteome</keyword>
<evidence type="ECO:0000313" key="7">
    <source>
        <dbReference type="Proteomes" id="UP000562395"/>
    </source>
</evidence>
<protein>
    <submittedName>
        <fullName evidence="6">AcrR family transcriptional regulator</fullName>
    </submittedName>
</protein>
<dbReference type="PROSITE" id="PS50977">
    <property type="entry name" value="HTH_TETR_2"/>
    <property type="match status" value="1"/>
</dbReference>
<feature type="domain" description="HTH tetR-type" evidence="5">
    <location>
        <begin position="1"/>
        <end position="61"/>
    </location>
</feature>
<dbReference type="InterPro" id="IPR009057">
    <property type="entry name" value="Homeodomain-like_sf"/>
</dbReference>
<sequence length="193" mass="21049">MRTRARIVEVTLSLLETRRLRELRVAEIARAAEISTASFYVYFDDVIDVVLAALQEVGKIPDEILSLAAGPWAAKDAFARSEALVKAYIRYWDGHRTLFRVRNLAAEEGDTRFAVAREQSARPLLDALAQQLGDGEYGLPFGVQAAATAGVLVAMLERLAAIAHVYAEFPPDEMVRSAAFLIASAMTAGRAAP</sequence>
<accession>A0A7W6A0C2</accession>
<evidence type="ECO:0000313" key="6">
    <source>
        <dbReference type="EMBL" id="MBB3860925.1"/>
    </source>
</evidence>
<dbReference type="InterPro" id="IPR001647">
    <property type="entry name" value="HTH_TetR"/>
</dbReference>